<dbReference type="CDD" id="cd16922">
    <property type="entry name" value="HATPase_EvgS-ArcB-TorS-like"/>
    <property type="match status" value="1"/>
</dbReference>
<evidence type="ECO:0000259" key="9">
    <source>
        <dbReference type="PROSITE" id="PS50109"/>
    </source>
</evidence>
<feature type="modified residue" description="4-aspartylphosphate" evidence="6">
    <location>
        <position position="469"/>
    </location>
</feature>
<keyword evidence="4" id="KW-0902">Two-component regulatory system</keyword>
<accession>A0ABZ0IE92</accession>
<dbReference type="SMART" id="SM00448">
    <property type="entry name" value="REC"/>
    <property type="match status" value="1"/>
</dbReference>
<dbReference type="InterPro" id="IPR042463">
    <property type="entry name" value="HNOB_dom_associated_sf"/>
</dbReference>
<dbReference type="EMBL" id="CP136865">
    <property type="protein sequence ID" value="WOJ97781.1"/>
    <property type="molecule type" value="Genomic_DNA"/>
</dbReference>
<comment type="catalytic activity">
    <reaction evidence="1">
        <text>ATP + protein L-histidine = ADP + protein N-phospho-L-histidine.</text>
        <dbReference type="EC" id="2.7.13.3"/>
    </reaction>
</comment>
<dbReference type="Gene3D" id="3.40.50.2300">
    <property type="match status" value="1"/>
</dbReference>
<dbReference type="PANTHER" id="PTHR45339">
    <property type="entry name" value="HYBRID SIGNAL TRANSDUCTION HISTIDINE KINASE J"/>
    <property type="match status" value="1"/>
</dbReference>
<feature type="domain" description="HPt" evidence="11">
    <location>
        <begin position="583"/>
        <end position="678"/>
    </location>
</feature>
<name>A0ABZ0IE92_9GAMM</name>
<dbReference type="InterPro" id="IPR001789">
    <property type="entry name" value="Sig_transdc_resp-reg_receiver"/>
</dbReference>
<dbReference type="InterPro" id="IPR003594">
    <property type="entry name" value="HATPase_dom"/>
</dbReference>
<dbReference type="PANTHER" id="PTHR45339:SF5">
    <property type="entry name" value="HISTIDINE KINASE"/>
    <property type="match status" value="1"/>
</dbReference>
<dbReference type="SUPFAM" id="SSF52172">
    <property type="entry name" value="CheY-like"/>
    <property type="match status" value="1"/>
</dbReference>
<dbReference type="InterPro" id="IPR003661">
    <property type="entry name" value="HisK_dim/P_dom"/>
</dbReference>
<evidence type="ECO:0000256" key="5">
    <source>
        <dbReference type="PROSITE-ProRule" id="PRU00110"/>
    </source>
</evidence>
<proteinExistence type="predicted"/>
<dbReference type="PRINTS" id="PR00344">
    <property type="entry name" value="BCTRLSENSOR"/>
</dbReference>
<evidence type="ECO:0000313" key="13">
    <source>
        <dbReference type="Proteomes" id="UP001626549"/>
    </source>
</evidence>
<protein>
    <recommendedName>
        <fullName evidence="2">histidine kinase</fullName>
        <ecNumber evidence="2">2.7.13.3</ecNumber>
    </recommendedName>
</protein>
<dbReference type="Pfam" id="PF00512">
    <property type="entry name" value="HisKA"/>
    <property type="match status" value="1"/>
</dbReference>
<dbReference type="EC" id="2.7.13.3" evidence="2"/>
<evidence type="ECO:0000256" key="8">
    <source>
        <dbReference type="SAM" id="MobiDB-lite"/>
    </source>
</evidence>
<keyword evidence="3 6" id="KW-0597">Phosphoprotein</keyword>
<evidence type="ECO:0000256" key="4">
    <source>
        <dbReference type="ARBA" id="ARBA00023012"/>
    </source>
</evidence>
<feature type="domain" description="Response regulatory" evidence="10">
    <location>
        <begin position="420"/>
        <end position="536"/>
    </location>
</feature>
<sequence>MKTEPRLAWSQLEKLFTAILCINDDGKILYSSETPRRYLPSLDVGSQFFDFFKLLRPAAARSIPEVREHLASLFLVKSVDERFAMRGQMVETTWQGEPILCFCGAPWAFWMNAHCPDTKLGMADFSPQDSQLDQLFLMTTEQRMVSDLEKLNGELQEAKQNTELAQAAKSAMFARMSHEMRTPLNGVVSALSLMGDHKMTPKAQDLLDLANSSSRNLLHVINYVLDISKIEAGDEVFESTVFELALLMRSVADIVRARAVEKDLQLLWSVSPLLGNLYIGDKAKLRQCLLNLITNAIKFTESGSVTVRALPSASSGENYVRFEVEDTGSGISAEDKQLIFEPFWTGSSEAPDQDRGTGLGLDLVRRYVEVMDGTLGVTSHQGRGSLFWLEIPLEPGTEENLSAPEGGAVTADVPERFKGTVLLVDDNATNMLLGRMILESLGVTVEEACDGAVAVERALSETFDLVLMDLNMPIMDGVVATTNIRKQRSVDELPIVALTAYASSEERDRCLSVGMNDYLTKPIVRGRLAEQLNRWLAADSDAEPFSQAHPEDAEIPEQTEGDATDAPPELATGVLDELREQIGEASLGAVLDQFEGEVHKRWESYVRALADGELNAMVREVHTLASTCRSLGLARAGEHFAALETQMRNSDAPPTEDLSISEGLLQSGLGALAEFRKT</sequence>
<keyword evidence="13" id="KW-1185">Reference proteome</keyword>
<keyword evidence="7" id="KW-0175">Coiled coil</keyword>
<evidence type="ECO:0000256" key="2">
    <source>
        <dbReference type="ARBA" id="ARBA00012438"/>
    </source>
</evidence>
<dbReference type="InterPro" id="IPR011006">
    <property type="entry name" value="CheY-like_superfamily"/>
</dbReference>
<dbReference type="Gene3D" id="1.10.287.130">
    <property type="match status" value="1"/>
</dbReference>
<evidence type="ECO:0000256" key="3">
    <source>
        <dbReference type="ARBA" id="ARBA00022553"/>
    </source>
</evidence>
<dbReference type="SUPFAM" id="SSF47226">
    <property type="entry name" value="Histidine-containing phosphotransfer domain, HPT domain"/>
    <property type="match status" value="1"/>
</dbReference>
<dbReference type="CDD" id="cd00082">
    <property type="entry name" value="HisKA"/>
    <property type="match status" value="1"/>
</dbReference>
<dbReference type="InterPro" id="IPR004358">
    <property type="entry name" value="Sig_transdc_His_kin-like_C"/>
</dbReference>
<dbReference type="Pfam" id="PF00072">
    <property type="entry name" value="Response_reg"/>
    <property type="match status" value="1"/>
</dbReference>
<dbReference type="PROSITE" id="PS50894">
    <property type="entry name" value="HPT"/>
    <property type="match status" value="1"/>
</dbReference>
<dbReference type="InterPro" id="IPR005467">
    <property type="entry name" value="His_kinase_dom"/>
</dbReference>
<dbReference type="SUPFAM" id="SSF55874">
    <property type="entry name" value="ATPase domain of HSP90 chaperone/DNA topoisomerase II/histidine kinase"/>
    <property type="match status" value="1"/>
</dbReference>
<dbReference type="InterPro" id="IPR008207">
    <property type="entry name" value="Sig_transdc_His_kin_Hpt_dom"/>
</dbReference>
<dbReference type="Gene3D" id="3.30.450.260">
    <property type="entry name" value="Haem NO binding associated domain"/>
    <property type="match status" value="1"/>
</dbReference>
<dbReference type="Gene3D" id="1.20.120.160">
    <property type="entry name" value="HPT domain"/>
    <property type="match status" value="1"/>
</dbReference>
<gene>
    <name evidence="12" type="ORF">R0137_04195</name>
</gene>
<organism evidence="12 13">
    <name type="scientific">Congregibacter brevis</name>
    <dbReference type="NCBI Taxonomy" id="3081201"/>
    <lineage>
        <taxon>Bacteria</taxon>
        <taxon>Pseudomonadati</taxon>
        <taxon>Pseudomonadota</taxon>
        <taxon>Gammaproteobacteria</taxon>
        <taxon>Cellvibrionales</taxon>
        <taxon>Halieaceae</taxon>
        <taxon>Congregibacter</taxon>
    </lineage>
</organism>
<feature type="domain" description="Histidine kinase" evidence="9">
    <location>
        <begin position="175"/>
        <end position="395"/>
    </location>
</feature>
<dbReference type="PROSITE" id="PS50109">
    <property type="entry name" value="HIS_KIN"/>
    <property type="match status" value="1"/>
</dbReference>
<feature type="region of interest" description="Disordered" evidence="8">
    <location>
        <begin position="543"/>
        <end position="566"/>
    </location>
</feature>
<dbReference type="CDD" id="cd17546">
    <property type="entry name" value="REC_hyHK_CKI1_RcsC-like"/>
    <property type="match status" value="1"/>
</dbReference>
<dbReference type="Proteomes" id="UP001626549">
    <property type="component" value="Chromosome"/>
</dbReference>
<dbReference type="Pfam" id="PF02518">
    <property type="entry name" value="HATPase_c"/>
    <property type="match status" value="1"/>
</dbReference>
<dbReference type="InterPro" id="IPR036641">
    <property type="entry name" value="HPT_dom_sf"/>
</dbReference>
<dbReference type="Pfam" id="PF01627">
    <property type="entry name" value="Hpt"/>
    <property type="match status" value="1"/>
</dbReference>
<dbReference type="InterPro" id="IPR036890">
    <property type="entry name" value="HATPase_C_sf"/>
</dbReference>
<feature type="compositionally biased region" description="Acidic residues" evidence="8">
    <location>
        <begin position="553"/>
        <end position="563"/>
    </location>
</feature>
<feature type="modified residue" description="Phosphohistidine" evidence="5">
    <location>
        <position position="622"/>
    </location>
</feature>
<evidence type="ECO:0000256" key="6">
    <source>
        <dbReference type="PROSITE-ProRule" id="PRU00169"/>
    </source>
</evidence>
<evidence type="ECO:0000259" key="10">
    <source>
        <dbReference type="PROSITE" id="PS50110"/>
    </source>
</evidence>
<dbReference type="Gene3D" id="3.30.565.10">
    <property type="entry name" value="Histidine kinase-like ATPase, C-terminal domain"/>
    <property type="match status" value="1"/>
</dbReference>
<feature type="coiled-coil region" evidence="7">
    <location>
        <begin position="141"/>
        <end position="168"/>
    </location>
</feature>
<dbReference type="SMART" id="SM00387">
    <property type="entry name" value="HATPase_c"/>
    <property type="match status" value="1"/>
</dbReference>
<evidence type="ECO:0000256" key="7">
    <source>
        <dbReference type="SAM" id="Coils"/>
    </source>
</evidence>
<dbReference type="RefSeq" id="WP_407328797.1">
    <property type="nucleotide sequence ID" value="NZ_CP136865.1"/>
</dbReference>
<dbReference type="InterPro" id="IPR036097">
    <property type="entry name" value="HisK_dim/P_sf"/>
</dbReference>
<dbReference type="PROSITE" id="PS50110">
    <property type="entry name" value="RESPONSE_REGULATORY"/>
    <property type="match status" value="1"/>
</dbReference>
<evidence type="ECO:0000259" key="11">
    <source>
        <dbReference type="PROSITE" id="PS50894"/>
    </source>
</evidence>
<evidence type="ECO:0000256" key="1">
    <source>
        <dbReference type="ARBA" id="ARBA00000085"/>
    </source>
</evidence>
<dbReference type="SUPFAM" id="SSF47384">
    <property type="entry name" value="Homodimeric domain of signal transducing histidine kinase"/>
    <property type="match status" value="1"/>
</dbReference>
<reference evidence="12 13" key="1">
    <citation type="submission" date="2023-10" db="EMBL/GenBank/DDBJ databases">
        <title>Two novel species belonging to the OM43/NOR5 clade.</title>
        <authorList>
            <person name="Park M."/>
        </authorList>
    </citation>
    <scope>NUCLEOTIDE SEQUENCE [LARGE SCALE GENOMIC DNA]</scope>
    <source>
        <strain evidence="12 13">IMCC45268</strain>
    </source>
</reference>
<dbReference type="SMART" id="SM00388">
    <property type="entry name" value="HisKA"/>
    <property type="match status" value="1"/>
</dbReference>
<evidence type="ECO:0000313" key="12">
    <source>
        <dbReference type="EMBL" id="WOJ97781.1"/>
    </source>
</evidence>